<accession>A0A1G6QCZ2</accession>
<feature type="compositionally biased region" description="Basic and acidic residues" evidence="1">
    <location>
        <begin position="41"/>
        <end position="52"/>
    </location>
</feature>
<dbReference type="EMBL" id="FMZA01000021">
    <property type="protein sequence ID" value="SDC90249.1"/>
    <property type="molecule type" value="Genomic_DNA"/>
</dbReference>
<dbReference type="Proteomes" id="UP000199387">
    <property type="component" value="Unassembled WGS sequence"/>
</dbReference>
<sequence length="52" mass="5954">MSRRRKKTEPPPFTEAEDLDPIQALEPIITRPADEAFDGPELDRETTTRDEA</sequence>
<dbReference type="RefSeq" id="WP_176757995.1">
    <property type="nucleotide sequence ID" value="NZ_FMZA01000021.1"/>
</dbReference>
<name>A0A1G6QCZ2_9BACL</name>
<feature type="region of interest" description="Disordered" evidence="1">
    <location>
        <begin position="1"/>
        <end position="52"/>
    </location>
</feature>
<organism evidence="2 3">
    <name type="scientific">Melghirimyces thermohalophilus</name>
    <dbReference type="NCBI Taxonomy" id="1236220"/>
    <lineage>
        <taxon>Bacteria</taxon>
        <taxon>Bacillati</taxon>
        <taxon>Bacillota</taxon>
        <taxon>Bacilli</taxon>
        <taxon>Bacillales</taxon>
        <taxon>Thermoactinomycetaceae</taxon>
        <taxon>Melghirimyces</taxon>
    </lineage>
</organism>
<dbReference type="AlphaFoldDB" id="A0A1G6QCZ2"/>
<protein>
    <submittedName>
        <fullName evidence="2">Uncharacterized protein</fullName>
    </submittedName>
</protein>
<keyword evidence="3" id="KW-1185">Reference proteome</keyword>
<gene>
    <name evidence="2" type="ORF">SAMN04488112_1216</name>
</gene>
<evidence type="ECO:0000313" key="3">
    <source>
        <dbReference type="Proteomes" id="UP000199387"/>
    </source>
</evidence>
<proteinExistence type="predicted"/>
<evidence type="ECO:0000313" key="2">
    <source>
        <dbReference type="EMBL" id="SDC90249.1"/>
    </source>
</evidence>
<evidence type="ECO:0000256" key="1">
    <source>
        <dbReference type="SAM" id="MobiDB-lite"/>
    </source>
</evidence>
<reference evidence="2 3" key="1">
    <citation type="submission" date="2016-10" db="EMBL/GenBank/DDBJ databases">
        <authorList>
            <person name="de Groot N.N."/>
        </authorList>
    </citation>
    <scope>NUCLEOTIDE SEQUENCE [LARGE SCALE GENOMIC DNA]</scope>
    <source>
        <strain evidence="2 3">DSM 45514</strain>
    </source>
</reference>
<dbReference type="STRING" id="1236220.SAMN04488112_1216"/>